<name>A0AAD9A9K1_9PEZI</name>
<dbReference type="EMBL" id="JAQOWY010000331">
    <property type="protein sequence ID" value="KAK1843996.1"/>
    <property type="molecule type" value="Genomic_DNA"/>
</dbReference>
<gene>
    <name evidence="1" type="ORF">CCHR01_13396</name>
</gene>
<dbReference type="AlphaFoldDB" id="A0AAD9A9K1"/>
<reference evidence="1" key="1">
    <citation type="submission" date="2023-01" db="EMBL/GenBank/DDBJ databases">
        <title>Colletotrichum chrysophilum M932 genome sequence.</title>
        <authorList>
            <person name="Baroncelli R."/>
        </authorList>
    </citation>
    <scope>NUCLEOTIDE SEQUENCE</scope>
    <source>
        <strain evidence="1">M932</strain>
    </source>
</reference>
<protein>
    <submittedName>
        <fullName evidence="1">Uncharacterized protein</fullName>
    </submittedName>
</protein>
<keyword evidence="2" id="KW-1185">Reference proteome</keyword>
<comment type="caution">
    <text evidence="1">The sequence shown here is derived from an EMBL/GenBank/DDBJ whole genome shotgun (WGS) entry which is preliminary data.</text>
</comment>
<evidence type="ECO:0000313" key="2">
    <source>
        <dbReference type="Proteomes" id="UP001243330"/>
    </source>
</evidence>
<accession>A0AAD9A9K1</accession>
<organism evidence="1 2">
    <name type="scientific">Colletotrichum chrysophilum</name>
    <dbReference type="NCBI Taxonomy" id="1836956"/>
    <lineage>
        <taxon>Eukaryota</taxon>
        <taxon>Fungi</taxon>
        <taxon>Dikarya</taxon>
        <taxon>Ascomycota</taxon>
        <taxon>Pezizomycotina</taxon>
        <taxon>Sordariomycetes</taxon>
        <taxon>Hypocreomycetidae</taxon>
        <taxon>Glomerellales</taxon>
        <taxon>Glomerellaceae</taxon>
        <taxon>Colletotrichum</taxon>
        <taxon>Colletotrichum gloeosporioides species complex</taxon>
    </lineage>
</organism>
<evidence type="ECO:0000313" key="1">
    <source>
        <dbReference type="EMBL" id="KAK1843996.1"/>
    </source>
</evidence>
<proteinExistence type="predicted"/>
<dbReference type="Proteomes" id="UP001243330">
    <property type="component" value="Unassembled WGS sequence"/>
</dbReference>
<sequence>MCWVSSSGRSSGEYRPPHTKLDRIDTIARMSTTHEEDNYADDLSLTSTSLRPPAATSCLLTTRTRTNSKITAHVRHPLLGTPHIWAPQKCLTAMTAY</sequence>